<evidence type="ECO:0000259" key="1">
    <source>
        <dbReference type="Pfam" id="PF01370"/>
    </source>
</evidence>
<protein>
    <submittedName>
        <fullName evidence="2">NAD-dependent epimerase/dehydratase family protein</fullName>
    </submittedName>
</protein>
<sequence>MKYLLTGGSGFLGGILKDSLRQNHDVVTLGRSITNGIIADLSMEEPILPPVDVIIHVAGKAHIVPKTENEKAEFFRVNVTGTKNLLKGIKVLPKSFVFISTVAVYGLDEGRLIKETEELKGDTPYARSKIEAEKLVQDWGIKNQVNVLILRLPLVVGPNAPGNLGAMVKAIKNGFYFRLGDGNARKSMVLAEDVAGLVGDCENMEGVYNLTDGQNPSMAEFDTYLASCFNRKVKGFPQGFLNFAAKIGDTFKSFPLNSYRVEKLQTSLTFSCAKAEKDFGWKPRSVIGNFDPRL</sequence>
<reference evidence="2" key="1">
    <citation type="submission" date="2023-06" db="EMBL/GenBank/DDBJ databases">
        <title>Robiginitalea aurantiacus sp. nov. and Algoriphagus sediminis sp. nov., isolated from coastal sediment.</title>
        <authorList>
            <person name="Zhou Z.Y."/>
            <person name="An J."/>
            <person name="Jia Y.W."/>
            <person name="Du Z.J."/>
        </authorList>
    </citation>
    <scope>NUCLEOTIDE SEQUENCE</scope>
    <source>
        <strain evidence="2">C2-7</strain>
    </source>
</reference>
<accession>A0ABT7YE20</accession>
<evidence type="ECO:0000313" key="3">
    <source>
        <dbReference type="Proteomes" id="UP001171916"/>
    </source>
</evidence>
<dbReference type="InterPro" id="IPR001509">
    <property type="entry name" value="Epimerase_deHydtase"/>
</dbReference>
<organism evidence="2 3">
    <name type="scientific">Algoriphagus sediminis</name>
    <dbReference type="NCBI Taxonomy" id="3057113"/>
    <lineage>
        <taxon>Bacteria</taxon>
        <taxon>Pseudomonadati</taxon>
        <taxon>Bacteroidota</taxon>
        <taxon>Cytophagia</taxon>
        <taxon>Cytophagales</taxon>
        <taxon>Cyclobacteriaceae</taxon>
        <taxon>Algoriphagus</taxon>
    </lineage>
</organism>
<dbReference type="InterPro" id="IPR050177">
    <property type="entry name" value="Lipid_A_modif_metabolic_enz"/>
</dbReference>
<gene>
    <name evidence="2" type="ORF">QVH07_11260</name>
</gene>
<keyword evidence="3" id="KW-1185">Reference proteome</keyword>
<dbReference type="Proteomes" id="UP001171916">
    <property type="component" value="Unassembled WGS sequence"/>
</dbReference>
<feature type="domain" description="NAD-dependent epimerase/dehydratase" evidence="1">
    <location>
        <begin position="4"/>
        <end position="195"/>
    </location>
</feature>
<evidence type="ECO:0000313" key="2">
    <source>
        <dbReference type="EMBL" id="MDN3204732.1"/>
    </source>
</evidence>
<dbReference type="PANTHER" id="PTHR43245">
    <property type="entry name" value="BIFUNCTIONAL POLYMYXIN RESISTANCE PROTEIN ARNA"/>
    <property type="match status" value="1"/>
</dbReference>
<dbReference type="Pfam" id="PF01370">
    <property type="entry name" value="Epimerase"/>
    <property type="match status" value="1"/>
</dbReference>
<dbReference type="EMBL" id="JAUEPH010000004">
    <property type="protein sequence ID" value="MDN3204732.1"/>
    <property type="molecule type" value="Genomic_DNA"/>
</dbReference>
<comment type="caution">
    <text evidence="2">The sequence shown here is derived from an EMBL/GenBank/DDBJ whole genome shotgun (WGS) entry which is preliminary data.</text>
</comment>
<dbReference type="PANTHER" id="PTHR43245:SF58">
    <property type="entry name" value="BLL5923 PROTEIN"/>
    <property type="match status" value="1"/>
</dbReference>
<dbReference type="Gene3D" id="3.40.50.720">
    <property type="entry name" value="NAD(P)-binding Rossmann-like Domain"/>
    <property type="match status" value="1"/>
</dbReference>
<proteinExistence type="predicted"/>
<dbReference type="RefSeq" id="WP_290000434.1">
    <property type="nucleotide sequence ID" value="NZ_JAUEPH010000004.1"/>
</dbReference>
<name>A0ABT7YE20_9BACT</name>
<dbReference type="InterPro" id="IPR036291">
    <property type="entry name" value="NAD(P)-bd_dom_sf"/>
</dbReference>
<dbReference type="SUPFAM" id="SSF51735">
    <property type="entry name" value="NAD(P)-binding Rossmann-fold domains"/>
    <property type="match status" value="1"/>
</dbReference>